<evidence type="ECO:0000313" key="1">
    <source>
        <dbReference type="EMBL" id="GAA2738199.1"/>
    </source>
</evidence>
<dbReference type="RefSeq" id="WP_344194570.1">
    <property type="nucleotide sequence ID" value="NZ_BAAARN010000003.1"/>
</dbReference>
<evidence type="ECO:0000313" key="2">
    <source>
        <dbReference type="Proteomes" id="UP001501326"/>
    </source>
</evidence>
<keyword evidence="1" id="KW-0436">Ligase</keyword>
<dbReference type="Pfam" id="PF13563">
    <property type="entry name" value="2_5_RNA_ligase2"/>
    <property type="match status" value="1"/>
</dbReference>
<gene>
    <name evidence="1" type="ORF">GCM10009867_28470</name>
</gene>
<reference evidence="2" key="1">
    <citation type="journal article" date="2019" name="Int. J. Syst. Evol. Microbiol.">
        <title>The Global Catalogue of Microorganisms (GCM) 10K type strain sequencing project: providing services to taxonomists for standard genome sequencing and annotation.</title>
        <authorList>
            <consortium name="The Broad Institute Genomics Platform"/>
            <consortium name="The Broad Institute Genome Sequencing Center for Infectious Disease"/>
            <person name="Wu L."/>
            <person name="Ma J."/>
        </authorList>
    </citation>
    <scope>NUCLEOTIDE SEQUENCE [LARGE SCALE GENOMIC DNA]</scope>
    <source>
        <strain evidence="2">JCM 16378</strain>
    </source>
</reference>
<dbReference type="SUPFAM" id="SSF55144">
    <property type="entry name" value="LigT-like"/>
    <property type="match status" value="1"/>
</dbReference>
<dbReference type="Gene3D" id="3.90.1140.10">
    <property type="entry name" value="Cyclic phosphodiesterase"/>
    <property type="match status" value="1"/>
</dbReference>
<dbReference type="GO" id="GO:0016874">
    <property type="term" value="F:ligase activity"/>
    <property type="evidence" value="ECO:0007669"/>
    <property type="project" value="UniProtKB-KW"/>
</dbReference>
<name>A0ABP6H9K6_9MICO</name>
<protein>
    <submittedName>
        <fullName evidence="1">2'-5' RNA ligase family protein</fullName>
    </submittedName>
</protein>
<organism evidence="1 2">
    <name type="scientific">Pedococcus aerophilus</name>
    <dbReference type="NCBI Taxonomy" id="436356"/>
    <lineage>
        <taxon>Bacteria</taxon>
        <taxon>Bacillati</taxon>
        <taxon>Actinomycetota</taxon>
        <taxon>Actinomycetes</taxon>
        <taxon>Micrococcales</taxon>
        <taxon>Intrasporangiaceae</taxon>
        <taxon>Pedococcus</taxon>
    </lineage>
</organism>
<sequence length="172" mass="17841">MQSVELLLDPATDAAVRAEWAALSAAGLPSQADHRGETNAPHVSVLAAEGFPEDEGSLPDAARAVPLPVRLGPPVLFGGRRLVLARLVVLDRALLDLHAGVVAALAGATGPSPHTVPGRWVPHVTLARGIRADGVAAALDALGPERSGVPELVGEATALRRWDPVARRAWEV</sequence>
<proteinExistence type="predicted"/>
<dbReference type="Proteomes" id="UP001501326">
    <property type="component" value="Unassembled WGS sequence"/>
</dbReference>
<dbReference type="EMBL" id="BAAARN010000003">
    <property type="protein sequence ID" value="GAA2738199.1"/>
    <property type="molecule type" value="Genomic_DNA"/>
</dbReference>
<comment type="caution">
    <text evidence="1">The sequence shown here is derived from an EMBL/GenBank/DDBJ whole genome shotgun (WGS) entry which is preliminary data.</text>
</comment>
<dbReference type="InterPro" id="IPR009097">
    <property type="entry name" value="Cyclic_Pdiesterase"/>
</dbReference>
<accession>A0ABP6H9K6</accession>
<keyword evidence="2" id="KW-1185">Reference proteome</keyword>